<dbReference type="InterPro" id="IPR000847">
    <property type="entry name" value="LysR_HTH_N"/>
</dbReference>
<dbReference type="InterPro" id="IPR036390">
    <property type="entry name" value="WH_DNA-bd_sf"/>
</dbReference>
<dbReference type="SUPFAM" id="SSF46785">
    <property type="entry name" value="Winged helix' DNA-binding domain"/>
    <property type="match status" value="1"/>
</dbReference>
<comment type="similarity">
    <text evidence="1">Belongs to the LysR transcriptional regulatory family.</text>
</comment>
<dbReference type="GO" id="GO:0003677">
    <property type="term" value="F:DNA binding"/>
    <property type="evidence" value="ECO:0007669"/>
    <property type="project" value="UniProtKB-KW"/>
</dbReference>
<dbReference type="SUPFAM" id="SSF53850">
    <property type="entry name" value="Periplasmic binding protein-like II"/>
    <property type="match status" value="1"/>
</dbReference>
<comment type="caution">
    <text evidence="6">The sequence shown here is derived from an EMBL/GenBank/DDBJ whole genome shotgun (WGS) entry which is preliminary data.</text>
</comment>
<dbReference type="PRINTS" id="PR00039">
    <property type="entry name" value="HTHLYSR"/>
</dbReference>
<dbReference type="Gene3D" id="1.10.10.10">
    <property type="entry name" value="Winged helix-like DNA-binding domain superfamily/Winged helix DNA-binding domain"/>
    <property type="match status" value="1"/>
</dbReference>
<dbReference type="InterPro" id="IPR036388">
    <property type="entry name" value="WH-like_DNA-bd_sf"/>
</dbReference>
<organism evidence="6 7">
    <name type="scientific">Paraburkholderia unamae</name>
    <dbReference type="NCBI Taxonomy" id="219649"/>
    <lineage>
        <taxon>Bacteria</taxon>
        <taxon>Pseudomonadati</taxon>
        <taxon>Pseudomonadota</taxon>
        <taxon>Betaproteobacteria</taxon>
        <taxon>Burkholderiales</taxon>
        <taxon>Burkholderiaceae</taxon>
        <taxon>Paraburkholderia</taxon>
    </lineage>
</organism>
<evidence type="ECO:0000259" key="5">
    <source>
        <dbReference type="PROSITE" id="PS50931"/>
    </source>
</evidence>
<evidence type="ECO:0000256" key="4">
    <source>
        <dbReference type="ARBA" id="ARBA00023163"/>
    </source>
</evidence>
<keyword evidence="7" id="KW-1185">Reference proteome</keyword>
<keyword evidence="3 6" id="KW-0238">DNA-binding</keyword>
<evidence type="ECO:0000256" key="1">
    <source>
        <dbReference type="ARBA" id="ARBA00009437"/>
    </source>
</evidence>
<dbReference type="InterPro" id="IPR050389">
    <property type="entry name" value="LysR-type_TF"/>
</dbReference>
<dbReference type="Proteomes" id="UP000245712">
    <property type="component" value="Unassembled WGS sequence"/>
</dbReference>
<name>A0ABX5KLA3_9BURK</name>
<dbReference type="Pfam" id="PF00126">
    <property type="entry name" value="HTH_1"/>
    <property type="match status" value="1"/>
</dbReference>
<dbReference type="InterPro" id="IPR005119">
    <property type="entry name" value="LysR_subst-bd"/>
</dbReference>
<dbReference type="Pfam" id="PF03466">
    <property type="entry name" value="LysR_substrate"/>
    <property type="match status" value="1"/>
</dbReference>
<evidence type="ECO:0000256" key="2">
    <source>
        <dbReference type="ARBA" id="ARBA00023015"/>
    </source>
</evidence>
<dbReference type="EMBL" id="QEOB01000009">
    <property type="protein sequence ID" value="PVX82436.1"/>
    <property type="molecule type" value="Genomic_DNA"/>
</dbReference>
<dbReference type="PROSITE" id="PS50931">
    <property type="entry name" value="HTH_LYSR"/>
    <property type="match status" value="1"/>
</dbReference>
<dbReference type="PANTHER" id="PTHR30118:SF12">
    <property type="entry name" value="TRANSCRIPTIONAL REGULATOR LYSR FAMILY"/>
    <property type="match status" value="1"/>
</dbReference>
<dbReference type="PANTHER" id="PTHR30118">
    <property type="entry name" value="HTH-TYPE TRANSCRIPTIONAL REGULATOR LEUO-RELATED"/>
    <property type="match status" value="1"/>
</dbReference>
<evidence type="ECO:0000313" key="6">
    <source>
        <dbReference type="EMBL" id="PVX82436.1"/>
    </source>
</evidence>
<protein>
    <submittedName>
        <fullName evidence="6">DNA-binding transcriptional LysR family regulator</fullName>
    </submittedName>
</protein>
<reference evidence="6 7" key="1">
    <citation type="submission" date="2018-05" db="EMBL/GenBank/DDBJ databases">
        <title>Genomic Encyclopedia of Type Strains, Phase IV (KMG-V): Genome sequencing to study the core and pangenomes of soil and plant-associated prokaryotes.</title>
        <authorList>
            <person name="Whitman W."/>
        </authorList>
    </citation>
    <scope>NUCLEOTIDE SEQUENCE [LARGE SCALE GENOMIC DNA]</scope>
    <source>
        <strain evidence="6 7">SCZa-39</strain>
    </source>
</reference>
<accession>A0ABX5KLA3</accession>
<feature type="domain" description="HTH lysR-type" evidence="5">
    <location>
        <begin position="16"/>
        <end position="73"/>
    </location>
</feature>
<keyword evidence="4" id="KW-0804">Transcription</keyword>
<sequence length="321" mass="35630">MPVVDSIAEYEHLERVNLNMFNILSVVLQEQSITRAGVRLNMSQSAVSGTLARLRTMLGDPLLVRGKSRLVPTERALELIGSLSAVTECVELLSGRAHGKSDAIVPRKCVVACIDEISSILVPAITAEILRSSEHTSVEFKSIEAEDVSQELWSGSVDTAIVSTLGEVPIGHELIGTDELVCLMSKRHPLSRQPHISRAQYEKAEHVALLSHRGRPQYAIESALRARQMSRRNTVAMPFADVIPHLLERSGLLFTTSRRFAEHYASFLPLHMSPLDVELPPINYFQMSTFATRDPLRISWVKAKVRAAWKTLQAENALNVP</sequence>
<dbReference type="RefSeq" id="WP_165841934.1">
    <property type="nucleotide sequence ID" value="NZ_QEOB01000009.1"/>
</dbReference>
<evidence type="ECO:0000313" key="7">
    <source>
        <dbReference type="Proteomes" id="UP000245712"/>
    </source>
</evidence>
<evidence type="ECO:0000256" key="3">
    <source>
        <dbReference type="ARBA" id="ARBA00023125"/>
    </source>
</evidence>
<dbReference type="Gene3D" id="3.40.190.10">
    <property type="entry name" value="Periplasmic binding protein-like II"/>
    <property type="match status" value="2"/>
</dbReference>
<gene>
    <name evidence="6" type="ORF">C7402_109290</name>
</gene>
<proteinExistence type="inferred from homology"/>
<keyword evidence="2" id="KW-0805">Transcription regulation</keyword>